<dbReference type="RefSeq" id="WP_310375459.1">
    <property type="nucleotide sequence ID" value="NZ_JAVDXT010000004.1"/>
</dbReference>
<evidence type="ECO:0000256" key="2">
    <source>
        <dbReference type="SAM" id="SignalP"/>
    </source>
</evidence>
<organism evidence="3 4">
    <name type="scientific">Rhodoferax ferrireducens</name>
    <dbReference type="NCBI Taxonomy" id="192843"/>
    <lineage>
        <taxon>Bacteria</taxon>
        <taxon>Pseudomonadati</taxon>
        <taxon>Pseudomonadota</taxon>
        <taxon>Betaproteobacteria</taxon>
        <taxon>Burkholderiales</taxon>
        <taxon>Comamonadaceae</taxon>
        <taxon>Rhodoferax</taxon>
    </lineage>
</organism>
<dbReference type="Proteomes" id="UP001180487">
    <property type="component" value="Unassembled WGS sequence"/>
</dbReference>
<feature type="chain" id="PRO_5045567222" evidence="2">
    <location>
        <begin position="23"/>
        <end position="257"/>
    </location>
</feature>
<feature type="compositionally biased region" description="Polar residues" evidence="1">
    <location>
        <begin position="247"/>
        <end position="257"/>
    </location>
</feature>
<keyword evidence="4" id="KW-1185">Reference proteome</keyword>
<dbReference type="EMBL" id="JAVDXT010000004">
    <property type="protein sequence ID" value="MDR7379073.1"/>
    <property type="molecule type" value="Genomic_DNA"/>
</dbReference>
<feature type="region of interest" description="Disordered" evidence="1">
    <location>
        <begin position="238"/>
        <end position="257"/>
    </location>
</feature>
<dbReference type="SUPFAM" id="SSF53850">
    <property type="entry name" value="Periplasmic binding protein-like II"/>
    <property type="match status" value="1"/>
</dbReference>
<name>A0ABU2CCM7_9BURK</name>
<reference evidence="3 4" key="1">
    <citation type="submission" date="2023-07" db="EMBL/GenBank/DDBJ databases">
        <title>Sorghum-associated microbial communities from plants grown in Nebraska, USA.</title>
        <authorList>
            <person name="Schachtman D."/>
        </authorList>
    </citation>
    <scope>NUCLEOTIDE SEQUENCE [LARGE SCALE GENOMIC DNA]</scope>
    <source>
        <strain evidence="3 4">BE313</strain>
    </source>
</reference>
<feature type="signal peptide" evidence="2">
    <location>
        <begin position="1"/>
        <end position="22"/>
    </location>
</feature>
<evidence type="ECO:0000313" key="4">
    <source>
        <dbReference type="Proteomes" id="UP001180487"/>
    </source>
</evidence>
<sequence>MDKALRMWLLSATLLAPLLGGAQTVRVVTETTPYVYMQGDKIAGPATEILHKTLQLANIKDYSLTMYPWARAYDMALKEPNVLIYLIARTPERDPQFQWVGELLQVRYHLYKLKDRSDVNAANLDAARNYVVGVMRDDLRHQFLQRQGFTRLVVSAQSTDNFAQLVNRKVDMVPLSESGALAQCQTTHFDCAGLEKVLTLDEMTTGVYMAYSKFTSAELVARTQAAFEQLRANGTVRRAMEPKTPMAKSTASTSKSQ</sequence>
<gene>
    <name evidence="3" type="ORF">J2X19_003767</name>
</gene>
<protein>
    <submittedName>
        <fullName evidence="3">Polar amino acid transport system substrate-binding protein</fullName>
    </submittedName>
</protein>
<dbReference type="PANTHER" id="PTHR38834">
    <property type="entry name" value="PERIPLASMIC SUBSTRATE BINDING PROTEIN FAMILY 3"/>
    <property type="match status" value="1"/>
</dbReference>
<comment type="caution">
    <text evidence="3">The sequence shown here is derived from an EMBL/GenBank/DDBJ whole genome shotgun (WGS) entry which is preliminary data.</text>
</comment>
<proteinExistence type="predicted"/>
<keyword evidence="2" id="KW-0732">Signal</keyword>
<dbReference type="Gene3D" id="3.40.190.10">
    <property type="entry name" value="Periplasmic binding protein-like II"/>
    <property type="match status" value="2"/>
</dbReference>
<dbReference type="PANTHER" id="PTHR38834:SF3">
    <property type="entry name" value="SOLUTE-BINDING PROTEIN FAMILY 3_N-TERMINAL DOMAIN-CONTAINING PROTEIN"/>
    <property type="match status" value="1"/>
</dbReference>
<accession>A0ABU2CCM7</accession>
<evidence type="ECO:0000256" key="1">
    <source>
        <dbReference type="SAM" id="MobiDB-lite"/>
    </source>
</evidence>
<evidence type="ECO:0000313" key="3">
    <source>
        <dbReference type="EMBL" id="MDR7379073.1"/>
    </source>
</evidence>